<dbReference type="InterPro" id="IPR032416">
    <property type="entry name" value="Peptidase_M24_C"/>
</dbReference>
<dbReference type="OrthoDB" id="9806388at2"/>
<evidence type="ECO:0000259" key="6">
    <source>
        <dbReference type="Pfam" id="PF16188"/>
    </source>
</evidence>
<dbReference type="InterPro" id="IPR000587">
    <property type="entry name" value="Creatinase_N"/>
</dbReference>
<dbReference type="EMBL" id="CYHE01000001">
    <property type="protein sequence ID" value="CUA91944.1"/>
    <property type="molecule type" value="Genomic_DNA"/>
</dbReference>
<gene>
    <name evidence="7" type="ORF">Ga0061067_101187</name>
</gene>
<keyword evidence="7" id="KW-0645">Protease</keyword>
<dbReference type="InterPro" id="IPR036005">
    <property type="entry name" value="Creatinase/aminopeptidase-like"/>
</dbReference>
<dbReference type="CDD" id="cd01085">
    <property type="entry name" value="APP"/>
    <property type="match status" value="1"/>
</dbReference>
<keyword evidence="3" id="KW-0378">Hydrolase</keyword>
<proteinExistence type="inferred from homology"/>
<feature type="domain" description="Peptidase M24 C-terminal" evidence="6">
    <location>
        <begin position="544"/>
        <end position="604"/>
    </location>
</feature>
<dbReference type="Gene3D" id="3.40.350.10">
    <property type="entry name" value="Creatinase/prolidase N-terminal domain"/>
    <property type="match status" value="2"/>
</dbReference>
<dbReference type="Pfam" id="PF01321">
    <property type="entry name" value="Creatinase_N"/>
    <property type="match status" value="1"/>
</dbReference>
<feature type="domain" description="Peptidase M24" evidence="4">
    <location>
        <begin position="323"/>
        <end position="534"/>
    </location>
</feature>
<name>A0A0K6HM32_9HYPH</name>
<feature type="domain" description="Creatinase N-terminal" evidence="5">
    <location>
        <begin position="17"/>
        <end position="148"/>
    </location>
</feature>
<dbReference type="InterPro" id="IPR000994">
    <property type="entry name" value="Pept_M24"/>
</dbReference>
<dbReference type="InterPro" id="IPR029149">
    <property type="entry name" value="Creatin/AminoP/Spt16_N"/>
</dbReference>
<dbReference type="Pfam" id="PF16188">
    <property type="entry name" value="Peptidase_M24_C"/>
    <property type="match status" value="1"/>
</dbReference>
<dbReference type="PANTHER" id="PTHR43763">
    <property type="entry name" value="XAA-PRO AMINOPEPTIDASE 1"/>
    <property type="match status" value="1"/>
</dbReference>
<evidence type="ECO:0000256" key="1">
    <source>
        <dbReference type="ARBA" id="ARBA00008766"/>
    </source>
</evidence>
<dbReference type="InterPro" id="IPR050422">
    <property type="entry name" value="X-Pro_aminopeptidase_P"/>
</dbReference>
<reference evidence="8" key="1">
    <citation type="submission" date="2015-08" db="EMBL/GenBank/DDBJ databases">
        <authorList>
            <person name="Varghese N."/>
        </authorList>
    </citation>
    <scope>NUCLEOTIDE SEQUENCE [LARGE SCALE GENOMIC DNA]</scope>
    <source>
        <strain evidence="8">DSM 23407</strain>
    </source>
</reference>
<sequence length="604" mass="65345">MFQTFDTPTDPSVGRPRLQALLAELARRGLDGFLIPRADAHQGEYVPPCDCRLQWLTGFGGSAGVAAVLGGKAAIFVDGRYTLQVREQVDCEVFTPLHLINEPPLKWIEANLSKGMKLGFDPMLHTLNATRRLREVCAKAGAELVAVETNPVDAVWEDRPEAPLGAVSLYPLELAGEAVADKTARIMASVVERGADAVVITQPDSIAWLFNIRGSDVSHTPLPLSFAVLKAAQRSVLFIDGRKLSNEVRSELSAYADIAEPHQFLPALESLGKEGLTVMVDPDLAGEAIATKITEAGGKLVEAADPVLLPKAIKNAAEIAGAKAAHLRDAAAYCRFLCWLDEEAPKGTLDEIGAAEKLEAFRAETGVLKDISFDTISGAGPNGAICHYRVNRESNLPIPLNRPFLIDSGAQYEDGTTDITRTIAVGEMTAEMKRHFTLVLKGHIAIATARFPEGTTGAQLDTLARIALWQAGLDYDHGTGHGVGAYLSVHEGPQRIAKTGSQPLKPGMILSNEPGYYPAGEYGIRIENLELVTEARDIPGGERPMLGFEPLTLAPIDRRLVDADLLTVAERNWLNTYHARVRHEVGPHLDGKTRIWLEKATEPV</sequence>
<keyword evidence="8" id="KW-1185">Reference proteome</keyword>
<organism evidence="7 8">
    <name type="scientific">Pannonibacter indicus</name>
    <dbReference type="NCBI Taxonomy" id="466044"/>
    <lineage>
        <taxon>Bacteria</taxon>
        <taxon>Pseudomonadati</taxon>
        <taxon>Pseudomonadota</taxon>
        <taxon>Alphaproteobacteria</taxon>
        <taxon>Hyphomicrobiales</taxon>
        <taxon>Stappiaceae</taxon>
        <taxon>Pannonibacter</taxon>
    </lineage>
</organism>
<dbReference type="Gene3D" id="3.90.230.10">
    <property type="entry name" value="Creatinase/methionine aminopeptidase superfamily"/>
    <property type="match status" value="1"/>
</dbReference>
<dbReference type="Pfam" id="PF00557">
    <property type="entry name" value="Peptidase_M24"/>
    <property type="match status" value="1"/>
</dbReference>
<comment type="similarity">
    <text evidence="1">Belongs to the peptidase M24B family.</text>
</comment>
<protein>
    <submittedName>
        <fullName evidence="7">Xaa-Pro aminopeptidase</fullName>
    </submittedName>
</protein>
<dbReference type="GO" id="GO:0005737">
    <property type="term" value="C:cytoplasm"/>
    <property type="evidence" value="ECO:0007669"/>
    <property type="project" value="UniProtKB-ARBA"/>
</dbReference>
<dbReference type="FunFam" id="3.90.230.10:FF:000009">
    <property type="entry name" value="xaa-Pro aminopeptidase 2"/>
    <property type="match status" value="1"/>
</dbReference>
<dbReference type="SUPFAM" id="SSF53092">
    <property type="entry name" value="Creatinase/prolidase N-terminal domain"/>
    <property type="match status" value="1"/>
</dbReference>
<dbReference type="Pfam" id="PF16189">
    <property type="entry name" value="Creatinase_N_2"/>
    <property type="match status" value="1"/>
</dbReference>
<accession>A0A0K6HM32</accession>
<evidence type="ECO:0000313" key="7">
    <source>
        <dbReference type="EMBL" id="CUA91944.1"/>
    </source>
</evidence>
<dbReference type="GO" id="GO:0070006">
    <property type="term" value="F:metalloaminopeptidase activity"/>
    <property type="evidence" value="ECO:0007669"/>
    <property type="project" value="InterPro"/>
</dbReference>
<dbReference type="GO" id="GO:0046872">
    <property type="term" value="F:metal ion binding"/>
    <property type="evidence" value="ECO:0007669"/>
    <property type="project" value="UniProtKB-KW"/>
</dbReference>
<dbReference type="PANTHER" id="PTHR43763:SF6">
    <property type="entry name" value="XAA-PRO AMINOPEPTIDASE 1"/>
    <property type="match status" value="1"/>
</dbReference>
<evidence type="ECO:0000256" key="3">
    <source>
        <dbReference type="ARBA" id="ARBA00022801"/>
    </source>
</evidence>
<dbReference type="InterPro" id="IPR033740">
    <property type="entry name" value="Pept_M24B"/>
</dbReference>
<keyword evidence="2" id="KW-0479">Metal-binding</keyword>
<dbReference type="AlphaFoldDB" id="A0A0K6HM32"/>
<evidence type="ECO:0000259" key="5">
    <source>
        <dbReference type="Pfam" id="PF01321"/>
    </source>
</evidence>
<evidence type="ECO:0000259" key="4">
    <source>
        <dbReference type="Pfam" id="PF00557"/>
    </source>
</evidence>
<evidence type="ECO:0000313" key="8">
    <source>
        <dbReference type="Proteomes" id="UP000183900"/>
    </source>
</evidence>
<evidence type="ECO:0000256" key="2">
    <source>
        <dbReference type="ARBA" id="ARBA00022723"/>
    </source>
</evidence>
<dbReference type="Proteomes" id="UP000183900">
    <property type="component" value="Unassembled WGS sequence"/>
</dbReference>
<keyword evidence="7" id="KW-0031">Aminopeptidase</keyword>
<dbReference type="RefSeq" id="WP_055453957.1">
    <property type="nucleotide sequence ID" value="NZ_CYHE01000001.1"/>
</dbReference>
<dbReference type="SUPFAM" id="SSF55920">
    <property type="entry name" value="Creatinase/aminopeptidase"/>
    <property type="match status" value="1"/>
</dbReference>